<evidence type="ECO:0000256" key="5">
    <source>
        <dbReference type="ARBA" id="ARBA00022679"/>
    </source>
</evidence>
<keyword evidence="4" id="KW-0963">Cytoplasm</keyword>
<keyword evidence="5" id="KW-0808">Transferase</keyword>
<dbReference type="EMBL" id="LAZR01044351">
    <property type="protein sequence ID" value="KKL04876.1"/>
    <property type="molecule type" value="Genomic_DNA"/>
</dbReference>
<dbReference type="Gene3D" id="3.20.20.70">
    <property type="entry name" value="Aldolase class I"/>
    <property type="match status" value="1"/>
</dbReference>
<dbReference type="GO" id="GO:0008676">
    <property type="term" value="F:3-deoxy-8-phosphooctulonate synthase activity"/>
    <property type="evidence" value="ECO:0007669"/>
    <property type="project" value="UniProtKB-EC"/>
</dbReference>
<reference evidence="8" key="1">
    <citation type="journal article" date="2015" name="Nature">
        <title>Complex archaea that bridge the gap between prokaryotes and eukaryotes.</title>
        <authorList>
            <person name="Spang A."/>
            <person name="Saw J.H."/>
            <person name="Jorgensen S.L."/>
            <person name="Zaremba-Niedzwiedzka K."/>
            <person name="Martijn J."/>
            <person name="Lind A.E."/>
            <person name="van Eijk R."/>
            <person name="Schleper C."/>
            <person name="Guy L."/>
            <person name="Ettema T.J."/>
        </authorList>
    </citation>
    <scope>NUCLEOTIDE SEQUENCE</scope>
</reference>
<dbReference type="EC" id="2.5.1.55" evidence="3"/>
<evidence type="ECO:0000256" key="3">
    <source>
        <dbReference type="ARBA" id="ARBA00012693"/>
    </source>
</evidence>
<dbReference type="InterPro" id="IPR006269">
    <property type="entry name" value="KDO8P_synthase"/>
</dbReference>
<evidence type="ECO:0000256" key="2">
    <source>
        <dbReference type="ARBA" id="ARBA00010499"/>
    </source>
</evidence>
<evidence type="ECO:0000313" key="8">
    <source>
        <dbReference type="EMBL" id="KKL04876.1"/>
    </source>
</evidence>
<gene>
    <name evidence="8" type="ORF">LCGC14_2611650</name>
</gene>
<dbReference type="GO" id="GO:0005737">
    <property type="term" value="C:cytoplasm"/>
    <property type="evidence" value="ECO:0007669"/>
    <property type="project" value="UniProtKB-SubCell"/>
</dbReference>
<dbReference type="PANTHER" id="PTHR21057">
    <property type="entry name" value="PHOSPHO-2-DEHYDRO-3-DEOXYHEPTONATE ALDOLASE"/>
    <property type="match status" value="1"/>
</dbReference>
<name>A0A0F9CGR9_9ZZZZ</name>
<proteinExistence type="inferred from homology"/>
<dbReference type="InterPro" id="IPR013785">
    <property type="entry name" value="Aldolase_TIM"/>
</dbReference>
<accession>A0A0F9CGR9</accession>
<dbReference type="AlphaFoldDB" id="A0A0F9CGR9"/>
<comment type="similarity">
    <text evidence="2">Belongs to the KdsA family.</text>
</comment>
<feature type="non-terminal residue" evidence="8">
    <location>
        <position position="1"/>
    </location>
</feature>
<feature type="domain" description="DAHP synthetase I/KDSA" evidence="7">
    <location>
        <begin position="2"/>
        <end position="200"/>
    </location>
</feature>
<evidence type="ECO:0000256" key="1">
    <source>
        <dbReference type="ARBA" id="ARBA00004496"/>
    </source>
</evidence>
<sequence>PRGPGLERGLDMLAVQYHTTGLPLLTDIHLPNQALLAAEVCDVLQIPAALCRQTDLLYAAAETGRAVNLKKGQWVSASEMQGAVDKVKRCAAPVVPSVAVTERGTFFGYGDLVVDMRNIVKLRDVCATPVIFDATHSVQRPGLGCQGSSGGFREYIAPLALAAVAAGADGLYLEVHPEPASAPSDGACMLALQELLPLMRRVMAVRKAVQNA</sequence>
<dbReference type="Pfam" id="PF00793">
    <property type="entry name" value="DAHP_synth_1"/>
    <property type="match status" value="1"/>
</dbReference>
<comment type="subcellular location">
    <subcellularLocation>
        <location evidence="1">Cytoplasm</location>
    </subcellularLocation>
</comment>
<comment type="caution">
    <text evidence="8">The sequence shown here is derived from an EMBL/GenBank/DDBJ whole genome shotgun (WGS) entry which is preliminary data.</text>
</comment>
<dbReference type="SUPFAM" id="SSF51569">
    <property type="entry name" value="Aldolase"/>
    <property type="match status" value="1"/>
</dbReference>
<evidence type="ECO:0000256" key="4">
    <source>
        <dbReference type="ARBA" id="ARBA00022490"/>
    </source>
</evidence>
<dbReference type="InterPro" id="IPR006218">
    <property type="entry name" value="DAHP1/KDSA"/>
</dbReference>
<evidence type="ECO:0000259" key="7">
    <source>
        <dbReference type="Pfam" id="PF00793"/>
    </source>
</evidence>
<evidence type="ECO:0000256" key="6">
    <source>
        <dbReference type="ARBA" id="ARBA00049112"/>
    </source>
</evidence>
<organism evidence="8">
    <name type="scientific">marine sediment metagenome</name>
    <dbReference type="NCBI Taxonomy" id="412755"/>
    <lineage>
        <taxon>unclassified sequences</taxon>
        <taxon>metagenomes</taxon>
        <taxon>ecological metagenomes</taxon>
    </lineage>
</organism>
<comment type="catalytic activity">
    <reaction evidence="6">
        <text>D-arabinose 5-phosphate + phosphoenolpyruvate + H2O = 3-deoxy-alpha-D-manno-2-octulosonate-8-phosphate + phosphate</text>
        <dbReference type="Rhea" id="RHEA:14053"/>
        <dbReference type="ChEBI" id="CHEBI:15377"/>
        <dbReference type="ChEBI" id="CHEBI:43474"/>
        <dbReference type="ChEBI" id="CHEBI:57693"/>
        <dbReference type="ChEBI" id="CHEBI:58702"/>
        <dbReference type="ChEBI" id="CHEBI:85985"/>
        <dbReference type="EC" id="2.5.1.55"/>
    </reaction>
</comment>
<dbReference type="NCBIfam" id="NF003543">
    <property type="entry name" value="PRK05198.1"/>
    <property type="match status" value="1"/>
</dbReference>
<protein>
    <recommendedName>
        <fullName evidence="3">3-deoxy-8-phosphooctulonate synthase</fullName>
        <ecNumber evidence="3">2.5.1.55</ecNumber>
    </recommendedName>
</protein>